<dbReference type="Proteomes" id="UP001055804">
    <property type="component" value="Unassembled WGS sequence"/>
</dbReference>
<keyword evidence="2" id="KW-1133">Transmembrane helix</keyword>
<proteinExistence type="predicted"/>
<evidence type="ECO:0000256" key="2">
    <source>
        <dbReference type="SAM" id="Phobius"/>
    </source>
</evidence>
<name>A0A9J6PGA9_9PROT</name>
<keyword evidence="2" id="KW-0472">Membrane</keyword>
<reference evidence="3" key="1">
    <citation type="submission" date="2022-06" db="EMBL/GenBank/DDBJ databases">
        <title>Isolation and Genomics of Futiania mangrovii gen. nov., sp. nov., a Rare and Metabolically-versatile member in the Class Alphaproteobacteria.</title>
        <authorList>
            <person name="Liu L."/>
            <person name="Huang W.-C."/>
            <person name="Pan J."/>
            <person name="Li J."/>
            <person name="Huang Y."/>
            <person name="Du H."/>
            <person name="Liu Y."/>
            <person name="Li M."/>
        </authorList>
    </citation>
    <scope>NUCLEOTIDE SEQUENCE</scope>
    <source>
        <strain evidence="3">FT118</strain>
    </source>
</reference>
<dbReference type="AlphaFoldDB" id="A0A9J6PGA9"/>
<protein>
    <submittedName>
        <fullName evidence="3">Uncharacterized protein</fullName>
    </submittedName>
</protein>
<accession>A0A9J6PGA9</accession>
<comment type="caution">
    <text evidence="3">The sequence shown here is derived from an EMBL/GenBank/DDBJ whole genome shotgun (WGS) entry which is preliminary data.</text>
</comment>
<feature type="region of interest" description="Disordered" evidence="1">
    <location>
        <begin position="94"/>
        <end position="119"/>
    </location>
</feature>
<keyword evidence="4" id="KW-1185">Reference proteome</keyword>
<organism evidence="3 4">
    <name type="scientific">Futiania mangrovi</name>
    <dbReference type="NCBI Taxonomy" id="2959716"/>
    <lineage>
        <taxon>Bacteria</taxon>
        <taxon>Pseudomonadati</taxon>
        <taxon>Pseudomonadota</taxon>
        <taxon>Alphaproteobacteria</taxon>
        <taxon>Futianiales</taxon>
        <taxon>Futianiaceae</taxon>
        <taxon>Futiania</taxon>
    </lineage>
</organism>
<evidence type="ECO:0000313" key="4">
    <source>
        <dbReference type="Proteomes" id="UP001055804"/>
    </source>
</evidence>
<feature type="compositionally biased region" description="Low complexity" evidence="1">
    <location>
        <begin position="94"/>
        <end position="106"/>
    </location>
</feature>
<keyword evidence="2" id="KW-0812">Transmembrane</keyword>
<dbReference type="EMBL" id="JAMZFT010000002">
    <property type="protein sequence ID" value="MCP1336835.1"/>
    <property type="molecule type" value="Genomic_DNA"/>
</dbReference>
<evidence type="ECO:0000256" key="1">
    <source>
        <dbReference type="SAM" id="MobiDB-lite"/>
    </source>
</evidence>
<evidence type="ECO:0000313" key="3">
    <source>
        <dbReference type="EMBL" id="MCP1336835.1"/>
    </source>
</evidence>
<dbReference type="RefSeq" id="WP_269332779.1">
    <property type="nucleotide sequence ID" value="NZ_JAMZFT010000002.1"/>
</dbReference>
<sequence>MLDLDLGFIANLSLAGAGIALAAYCAVLSRRLKRLTEAGDGLVATLAEMDGRIAALRAGIAETRAASARTIEELDEMIGEGAALAEHLSELIEAADAPPAGHGPHGSTPYRPSARRAAA</sequence>
<gene>
    <name evidence="3" type="ORF">NJQ99_10480</name>
</gene>
<feature type="transmembrane region" description="Helical" evidence="2">
    <location>
        <begin position="6"/>
        <end position="27"/>
    </location>
</feature>